<sequence length="280" mass="30795">MTGGAGTVRLAVVTVVRDDLPGLLATRASLRAQTAAAYDWFVADGGSSDGTARWLARHADEAAWWRSSPDRGLYDAMNIALDAIAERSPPDNAPGNAPCSHVLFLNAGDRLADGRVLERLLPILAEHPDAGLFYGDALEELPGGRLVVKRARSHRRALLGMFTHHQAMVYRLGESPAPRFDPRHGLAADYAFTLTMLKQGPRAQRLPLSVCIFAGGGRSQQDPARGRREQAIIRRELLGVGYTTNATLWALQWLALTLRQTIPWLYAKYRFSPNERSFLS</sequence>
<dbReference type="EMBL" id="CP032345">
    <property type="protein sequence ID" value="QCO13775.1"/>
    <property type="molecule type" value="Genomic_DNA"/>
</dbReference>
<evidence type="ECO:0000313" key="2">
    <source>
        <dbReference type="Proteomes" id="UP000298693"/>
    </source>
</evidence>
<keyword evidence="1" id="KW-0808">Transferase</keyword>
<accession>A0A4D8QSC3</accession>
<dbReference type="Gene3D" id="3.90.550.10">
    <property type="entry name" value="Spore Coat Polysaccharide Biosynthesis Protein SpsA, Chain A"/>
    <property type="match status" value="1"/>
</dbReference>
<dbReference type="Proteomes" id="UP000298693">
    <property type="component" value="Chromosome"/>
</dbReference>
<dbReference type="GO" id="GO:0016740">
    <property type="term" value="F:transferase activity"/>
    <property type="evidence" value="ECO:0007669"/>
    <property type="project" value="UniProtKB-KW"/>
</dbReference>
<evidence type="ECO:0000313" key="1">
    <source>
        <dbReference type="EMBL" id="QCO13775.1"/>
    </source>
</evidence>
<dbReference type="InterPro" id="IPR029044">
    <property type="entry name" value="Nucleotide-diphossugar_trans"/>
</dbReference>
<protein>
    <submittedName>
        <fullName evidence="1">Glycosyltransferase</fullName>
    </submittedName>
</protein>
<name>A0A4D8QSC3_AZOBR</name>
<gene>
    <name evidence="1" type="ORF">D3869_00130</name>
</gene>
<dbReference type="RefSeq" id="WP_137138451.1">
    <property type="nucleotide sequence ID" value="NZ_CP032345.1"/>
</dbReference>
<dbReference type="AlphaFoldDB" id="A0A4D8QSC3"/>
<reference evidence="1 2" key="1">
    <citation type="submission" date="2018-09" db="EMBL/GenBank/DDBJ databases">
        <title>Whole genome based analysis of evolution and adaptive divergence in Indian and Brazilian strains of Azospirillum brasilense.</title>
        <authorList>
            <person name="Singh C."/>
            <person name="Tripathi A.K."/>
        </authorList>
    </citation>
    <scope>NUCLEOTIDE SEQUENCE [LARGE SCALE GENOMIC DNA]</scope>
    <source>
        <strain evidence="1 2">MTCC4039</strain>
    </source>
</reference>
<organism evidence="1 2">
    <name type="scientific">Azospirillum brasilense</name>
    <dbReference type="NCBI Taxonomy" id="192"/>
    <lineage>
        <taxon>Bacteria</taxon>
        <taxon>Pseudomonadati</taxon>
        <taxon>Pseudomonadota</taxon>
        <taxon>Alphaproteobacteria</taxon>
        <taxon>Rhodospirillales</taxon>
        <taxon>Azospirillaceae</taxon>
        <taxon>Azospirillum</taxon>
    </lineage>
</organism>
<proteinExistence type="predicted"/>
<dbReference type="SUPFAM" id="SSF53448">
    <property type="entry name" value="Nucleotide-diphospho-sugar transferases"/>
    <property type="match status" value="1"/>
</dbReference>